<gene>
    <name evidence="3" type="ORF">A2999_02190</name>
</gene>
<dbReference type="InterPro" id="IPR008963">
    <property type="entry name" value="Purple_acid_Pase-like_N"/>
</dbReference>
<dbReference type="InterPro" id="IPR003961">
    <property type="entry name" value="FN3_dom"/>
</dbReference>
<organism evidence="3 4">
    <name type="scientific">Candidatus Wolfebacteria bacterium RIFCSPLOWO2_01_FULL_38_11</name>
    <dbReference type="NCBI Taxonomy" id="1802556"/>
    <lineage>
        <taxon>Bacteria</taxon>
        <taxon>Candidatus Wolfeibacteriota</taxon>
    </lineage>
</organism>
<name>A0A1F8DQY4_9BACT</name>
<dbReference type="Gene3D" id="2.60.40.380">
    <property type="entry name" value="Purple acid phosphatase-like, N-terminal"/>
    <property type="match status" value="4"/>
</dbReference>
<feature type="domain" description="Fibronectin type-III" evidence="2">
    <location>
        <begin position="1444"/>
        <end position="1534"/>
    </location>
</feature>
<sequence length="1662" mass="178128">MQIINKHKKFFHEIVSVVLVLAVIAGTFSLSFKPKSAWAATYTFTQSSWSGGATANIASHPNSSSTWTEYSSASGILGAGNLTVSASSYSFTDDGATSTDSPIATGGGFLNGINASTTINGTGTGASVELATTSDRRANLWTTFDPTDAPGTIYGGGSLVYPGSGDYIYAFRGNSISTFWAYSLTNNNWTTFDPTDAPASVSDGGSLVYPGSGDYIYAFRGSGTSTFWAYSLTNNNWTTFDPTDAPASVGTGGSLVYPGSGDYIYAFRGGNYAGFWAYSLTNNNWTTFDPTDAPASVGNGGSLVYPGSGNYIYAFRGDTPANYSFWAIDLIYPKYSSGTFESATIDFGGPTAFNTLTFSATTTNSQTSCTTGAGCAVKIQAAANNDNSTWNYVGPDGTANTYFTQQAGETISSSLNNNRYFRYKAYLATTNTTYTPFLNFVTINNTQYPTTGTKELISSKYNTGSDANLVDKIDWIETSTSTTETVKLQIRTASSSAGLDSATWCGDDNTCDNNNYFSAPSSTKAVSVAVGHPIKSGGDDQWLQYRVILASGGGVTPVVDDVIVTYVVNAPPDFDSAYSESNMNCSGGTCIAQIATTTDADWGKVLIKHRARDADTNNGATPLSASTTFEYRLNSSASWTSVSLLTPSRVNRAIAESYISTSTVWDAKSQIGQVYSTTTQIKVTLYDGEAANHTASTTSAQFTLDTKNPAASITIDSSGVSDSVAFNFSDDSNIEYRLSNSSLTNETYTAVNASSTTASTTWTLSGSSSGETVYFEVRDIYGNAVSSSDTAPAIPTNFYYKDISNPDTADYREFLSWGLYSATSSAAFGSYQIYRSTDGTNYNLLTTIANSATNYYTDTSVSSSTTYYYKVRFADSDGDISNFSSSVFDQPNGQGGSDTTAPVISNASSSEVQATWARITWTTDEISTSTVEYSTASANDYASSTAVVSYVTNHSVVINNLTPNTQYKYRVKSADINNNTATDSNSGAGYAFTTLGGPIISSVSCSSASDNSITIVWNTDRATGESAINYSVSSNLASPSTASVSGNSTSTGGFYQHTATLSNLSQSTKYYFKVASTDTSANSNAEDNGGNYYSCSTTKDTKPPAISSISTPVITSSAAVIMWQTDEPSTSQVEYGLTSAASGSYTTSTIRDNTLTKIHVVTITGLTAETKYYYRVQSYDMNPDSATAVSSEQDVTTTATKDTIIVYVTSGGGGGETTDTTSPTISNIEISDIGSFGATVDFSVSEDATAFVNFGETENYGFNSGSSDFKSSHKVKLRGLKMGAGYNFKIKAIDKAGNYSYSENQKFSTKYFAESVKDLVTLENASNFQEAIEDAIESVLPSIIPPFIEKPEVTDIMENSAIVKWKTNISAYSVVVYSSEKDYDILKANPYPSEVSNTDKKSTNHEINLIGLDPNTQYHYMAKSFSLPQAIGRSKDLTFTTKAAKIKPRIADVDNDAIRIVWVTDELASSIIEYKNLRTGEIDRKTKADKVVDHDIKIENLNPDTTYEIKVMGYNEKDNLIEAGDILTARTSRDVIAPTITNLKIDGALVPGRNDRVQTVVSWKTDEMGTSIVEYGESSGGADQELGNKIGESDVYVETHNVILTKLKPGTLYRLRVTSVDDAGNKTSSPIRTIITPRQSESIVDVIVKNFEDTFQFLQRIK</sequence>
<evidence type="ECO:0000313" key="3">
    <source>
        <dbReference type="EMBL" id="OGM90836.1"/>
    </source>
</evidence>
<feature type="domain" description="Fibronectin type-III" evidence="2">
    <location>
        <begin position="999"/>
        <end position="1104"/>
    </location>
</feature>
<dbReference type="CDD" id="cd00063">
    <property type="entry name" value="FN3"/>
    <property type="match status" value="2"/>
</dbReference>
<dbReference type="InterPro" id="IPR013783">
    <property type="entry name" value="Ig-like_fold"/>
</dbReference>
<dbReference type="SMART" id="SM00060">
    <property type="entry name" value="FN3"/>
    <property type="match status" value="7"/>
</dbReference>
<dbReference type="PROSITE" id="PS50853">
    <property type="entry name" value="FN3"/>
    <property type="match status" value="4"/>
</dbReference>
<dbReference type="STRING" id="1802556.A2999_02190"/>
<evidence type="ECO:0000259" key="2">
    <source>
        <dbReference type="PROSITE" id="PS50853"/>
    </source>
</evidence>
<dbReference type="Pfam" id="PF16656">
    <property type="entry name" value="Pur_ac_phosph_N"/>
    <property type="match status" value="4"/>
</dbReference>
<feature type="domain" description="Fibronectin type-III" evidence="2">
    <location>
        <begin position="1545"/>
        <end position="1639"/>
    </location>
</feature>
<comment type="caution">
    <text evidence="3">The sequence shown here is derived from an EMBL/GenBank/DDBJ whole genome shotgun (WGS) entry which is preliminary data.</text>
</comment>
<dbReference type="SUPFAM" id="SSF49363">
    <property type="entry name" value="Purple acid phosphatase, N-terminal domain"/>
    <property type="match status" value="4"/>
</dbReference>
<accession>A0A1F8DQY4</accession>
<dbReference type="InterPro" id="IPR039331">
    <property type="entry name" value="PAPs-like"/>
</dbReference>
<dbReference type="PANTHER" id="PTHR22953">
    <property type="entry name" value="ACID PHOSPHATASE RELATED"/>
    <property type="match status" value="1"/>
</dbReference>
<dbReference type="GO" id="GO:0046872">
    <property type="term" value="F:metal ion binding"/>
    <property type="evidence" value="ECO:0007669"/>
    <property type="project" value="InterPro"/>
</dbReference>
<dbReference type="InterPro" id="IPR015915">
    <property type="entry name" value="Kelch-typ_b-propeller"/>
</dbReference>
<evidence type="ECO:0000256" key="1">
    <source>
        <dbReference type="ARBA" id="ARBA00022729"/>
    </source>
</evidence>
<dbReference type="Gene3D" id="2.60.40.10">
    <property type="entry name" value="Immunoglobulins"/>
    <property type="match status" value="3"/>
</dbReference>
<reference evidence="3 4" key="1">
    <citation type="journal article" date="2016" name="Nat. Commun.">
        <title>Thousands of microbial genomes shed light on interconnected biogeochemical processes in an aquifer system.</title>
        <authorList>
            <person name="Anantharaman K."/>
            <person name="Brown C.T."/>
            <person name="Hug L.A."/>
            <person name="Sharon I."/>
            <person name="Castelle C.J."/>
            <person name="Probst A.J."/>
            <person name="Thomas B.C."/>
            <person name="Singh A."/>
            <person name="Wilkins M.J."/>
            <person name="Karaoz U."/>
            <person name="Brodie E.L."/>
            <person name="Williams K.H."/>
            <person name="Hubbard S.S."/>
            <person name="Banfield J.F."/>
        </authorList>
    </citation>
    <scope>NUCLEOTIDE SEQUENCE [LARGE SCALE GENOMIC DNA]</scope>
</reference>
<protein>
    <recommendedName>
        <fullName evidence="2">Fibronectin type-III domain-containing protein</fullName>
    </recommendedName>
</protein>
<feature type="domain" description="Fibronectin type-III" evidence="2">
    <location>
        <begin position="898"/>
        <end position="997"/>
    </location>
</feature>
<keyword evidence="1" id="KW-0732">Signal</keyword>
<dbReference type="InterPro" id="IPR036116">
    <property type="entry name" value="FN3_sf"/>
</dbReference>
<dbReference type="EMBL" id="MGIQ01000013">
    <property type="protein sequence ID" value="OGM90836.1"/>
    <property type="molecule type" value="Genomic_DNA"/>
</dbReference>
<dbReference type="Proteomes" id="UP000178798">
    <property type="component" value="Unassembled WGS sequence"/>
</dbReference>
<dbReference type="SUPFAM" id="SSF49265">
    <property type="entry name" value="Fibronectin type III"/>
    <property type="match status" value="1"/>
</dbReference>
<proteinExistence type="predicted"/>
<dbReference type="SUPFAM" id="SSF117281">
    <property type="entry name" value="Kelch motif"/>
    <property type="match status" value="1"/>
</dbReference>
<evidence type="ECO:0000313" key="4">
    <source>
        <dbReference type="Proteomes" id="UP000178798"/>
    </source>
</evidence>
<dbReference type="InterPro" id="IPR015914">
    <property type="entry name" value="PAPs_N"/>
</dbReference>
<dbReference type="PANTHER" id="PTHR22953:SF153">
    <property type="entry name" value="PURPLE ACID PHOSPHATASE"/>
    <property type="match status" value="1"/>
</dbReference>
<dbReference type="GO" id="GO:0003993">
    <property type="term" value="F:acid phosphatase activity"/>
    <property type="evidence" value="ECO:0007669"/>
    <property type="project" value="InterPro"/>
</dbReference>